<feature type="non-terminal residue" evidence="4">
    <location>
        <position position="244"/>
    </location>
</feature>
<gene>
    <name evidence="4" type="ORF">METZ01_LOCUS416067</name>
</gene>
<accession>A0A382WWX5</accession>
<dbReference type="GO" id="GO:0004065">
    <property type="term" value="F:arylsulfatase activity"/>
    <property type="evidence" value="ECO:0007669"/>
    <property type="project" value="TreeGrafter"/>
</dbReference>
<sequence>MSRNQCPNILFVFSDQQRYSALGANGNDIIQTPVLDAMAREGMVCDNMFSNHPLCSPYRGMLLTGRYGWQNLVIDNEYRPRKDIPTLPATLRQHGYGTAHVGTFHLGKGPYPEEDRYGLDYLAALRSGGSYFNQSYYQNENGPTLFDGWGPKVETDLAIQFMERHMDARPDDPFALFVSWRPPHWPYEQYPDEHSIYDLADIDVPGNVPKQMEAFARQEISDYYGCCTGLDAQMARLLEALERL</sequence>
<keyword evidence="2" id="KW-0378">Hydrolase</keyword>
<organism evidence="4">
    <name type="scientific">marine metagenome</name>
    <dbReference type="NCBI Taxonomy" id="408172"/>
    <lineage>
        <taxon>unclassified sequences</taxon>
        <taxon>metagenomes</taxon>
        <taxon>ecological metagenomes</taxon>
    </lineage>
</organism>
<dbReference type="Gene3D" id="3.40.720.10">
    <property type="entry name" value="Alkaline Phosphatase, subunit A"/>
    <property type="match status" value="1"/>
</dbReference>
<feature type="domain" description="Sulfatase N-terminal" evidence="3">
    <location>
        <begin position="7"/>
        <end position="243"/>
    </location>
</feature>
<evidence type="ECO:0000256" key="2">
    <source>
        <dbReference type="ARBA" id="ARBA00022801"/>
    </source>
</evidence>
<evidence type="ECO:0000313" key="4">
    <source>
        <dbReference type="EMBL" id="SVD63213.1"/>
    </source>
</evidence>
<proteinExistence type="inferred from homology"/>
<comment type="similarity">
    <text evidence="1">Belongs to the sulfatase family.</text>
</comment>
<reference evidence="4" key="1">
    <citation type="submission" date="2018-05" db="EMBL/GenBank/DDBJ databases">
        <authorList>
            <person name="Lanie J.A."/>
            <person name="Ng W.-L."/>
            <person name="Kazmierczak K.M."/>
            <person name="Andrzejewski T.M."/>
            <person name="Davidsen T.M."/>
            <person name="Wayne K.J."/>
            <person name="Tettelin H."/>
            <person name="Glass J.I."/>
            <person name="Rusch D."/>
            <person name="Podicherti R."/>
            <person name="Tsui H.-C.T."/>
            <person name="Winkler M.E."/>
        </authorList>
    </citation>
    <scope>NUCLEOTIDE SEQUENCE</scope>
</reference>
<dbReference type="PANTHER" id="PTHR42693:SF53">
    <property type="entry name" value="ENDO-4-O-SULFATASE"/>
    <property type="match status" value="1"/>
</dbReference>
<dbReference type="InterPro" id="IPR000917">
    <property type="entry name" value="Sulfatase_N"/>
</dbReference>
<dbReference type="Pfam" id="PF00884">
    <property type="entry name" value="Sulfatase"/>
    <property type="match status" value="1"/>
</dbReference>
<dbReference type="InterPro" id="IPR017850">
    <property type="entry name" value="Alkaline_phosphatase_core_sf"/>
</dbReference>
<dbReference type="InterPro" id="IPR050738">
    <property type="entry name" value="Sulfatase"/>
</dbReference>
<dbReference type="PANTHER" id="PTHR42693">
    <property type="entry name" value="ARYLSULFATASE FAMILY MEMBER"/>
    <property type="match status" value="1"/>
</dbReference>
<dbReference type="EMBL" id="UINC01163096">
    <property type="protein sequence ID" value="SVD63213.1"/>
    <property type="molecule type" value="Genomic_DNA"/>
</dbReference>
<name>A0A382WWX5_9ZZZZ</name>
<protein>
    <recommendedName>
        <fullName evidence="3">Sulfatase N-terminal domain-containing protein</fullName>
    </recommendedName>
</protein>
<evidence type="ECO:0000256" key="1">
    <source>
        <dbReference type="ARBA" id="ARBA00008779"/>
    </source>
</evidence>
<evidence type="ECO:0000259" key="3">
    <source>
        <dbReference type="Pfam" id="PF00884"/>
    </source>
</evidence>
<dbReference type="SUPFAM" id="SSF53649">
    <property type="entry name" value="Alkaline phosphatase-like"/>
    <property type="match status" value="1"/>
</dbReference>
<dbReference type="AlphaFoldDB" id="A0A382WWX5"/>